<keyword evidence="11" id="KW-0443">Lipid metabolism</keyword>
<evidence type="ECO:0000256" key="3">
    <source>
        <dbReference type="ARBA" id="ARBA00012071"/>
    </source>
</evidence>
<dbReference type="InterPro" id="IPR027417">
    <property type="entry name" value="P-loop_NTPase"/>
</dbReference>
<name>A0A538TX52_UNCEI</name>
<dbReference type="Proteomes" id="UP000319836">
    <property type="component" value="Unassembled WGS sequence"/>
</dbReference>
<evidence type="ECO:0000256" key="9">
    <source>
        <dbReference type="ARBA" id="ARBA00022777"/>
    </source>
</evidence>
<reference evidence="13 14" key="1">
    <citation type="journal article" date="2019" name="Nat. Microbiol.">
        <title>Mediterranean grassland soil C-N compound turnover is dependent on rainfall and depth, and is mediated by genomically divergent microorganisms.</title>
        <authorList>
            <person name="Diamond S."/>
            <person name="Andeer P.F."/>
            <person name="Li Z."/>
            <person name="Crits-Christoph A."/>
            <person name="Burstein D."/>
            <person name="Anantharaman K."/>
            <person name="Lane K.R."/>
            <person name="Thomas B.C."/>
            <person name="Pan C."/>
            <person name="Northen T.R."/>
            <person name="Banfield J.F."/>
        </authorList>
    </citation>
    <scope>NUCLEOTIDE SEQUENCE [LARGE SCALE GENOMIC DNA]</scope>
    <source>
        <strain evidence="13">WS_10</strain>
    </source>
</reference>
<dbReference type="EMBL" id="VBPA01000410">
    <property type="protein sequence ID" value="TMQ68214.1"/>
    <property type="molecule type" value="Genomic_DNA"/>
</dbReference>
<dbReference type="GO" id="GO:0005886">
    <property type="term" value="C:plasma membrane"/>
    <property type="evidence" value="ECO:0007669"/>
    <property type="project" value="TreeGrafter"/>
</dbReference>
<organism evidence="13 14">
    <name type="scientific">Eiseniibacteriota bacterium</name>
    <dbReference type="NCBI Taxonomy" id="2212470"/>
    <lineage>
        <taxon>Bacteria</taxon>
        <taxon>Candidatus Eiseniibacteriota</taxon>
    </lineage>
</organism>
<dbReference type="SUPFAM" id="SSF52540">
    <property type="entry name" value="P-loop containing nucleoside triphosphate hydrolases"/>
    <property type="match status" value="1"/>
</dbReference>
<dbReference type="GO" id="GO:0009029">
    <property type="term" value="F:lipid-A 4'-kinase activity"/>
    <property type="evidence" value="ECO:0007669"/>
    <property type="project" value="UniProtKB-UniRule"/>
</dbReference>
<keyword evidence="6" id="KW-0441">Lipid A biosynthesis</keyword>
<keyword evidence="5" id="KW-0444">Lipid biosynthesis</keyword>
<accession>A0A538TX52</accession>
<evidence type="ECO:0000256" key="6">
    <source>
        <dbReference type="ARBA" id="ARBA00022556"/>
    </source>
</evidence>
<comment type="function">
    <text evidence="1">Transfers the gamma-phosphate of ATP to the 4'-position of a tetraacyldisaccharide 1-phosphate intermediate (termed DS-1-P) to form tetraacyldisaccharide 1,4'-bis-phosphate (lipid IVA).</text>
</comment>
<dbReference type="EC" id="2.7.1.130" evidence="3 12"/>
<evidence type="ECO:0000256" key="8">
    <source>
        <dbReference type="ARBA" id="ARBA00022741"/>
    </source>
</evidence>
<gene>
    <name evidence="13" type="primary">lpxK</name>
    <name evidence="13" type="ORF">E6K80_14425</name>
</gene>
<dbReference type="PANTHER" id="PTHR42724">
    <property type="entry name" value="TETRAACYLDISACCHARIDE 4'-KINASE"/>
    <property type="match status" value="1"/>
</dbReference>
<sequence length="327" mass="35079">MDARVGAVAGVSLRRAAAALYGAAWEARRRSYALGLFRPRRVAARVVSVGNLSVGGTGKTTLTLRLARAALAASRGVAVVCRNYRPGPEGASDEAALFRAALGAERVYAGASKRLAAAEAAARGHALLLVDDGFSTWSLARDLDLVLLDASAPVAHDALLPLGWLREPRRALQRADWLVLTRVTGPLDPERVARVRRHAPAARFAAGRHRVIGVRSLEGAPVTVGRVRVVTATGNARAVAASAGEARLEVTGLSSYRDHHWFTPAEAEGERRRAARERAVVLLTAKDAVRWPRAAGRSDVAVLEVEWEWVEGGEALERAVLDDDRER</sequence>
<keyword evidence="10" id="KW-0067">ATP-binding</keyword>
<evidence type="ECO:0000256" key="1">
    <source>
        <dbReference type="ARBA" id="ARBA00002274"/>
    </source>
</evidence>
<comment type="pathway">
    <text evidence="2">Glycolipid biosynthesis; lipid IV(A) biosynthesis; lipid IV(A) from (3R)-3-hydroxytetradecanoyl-[acyl-carrier-protein] and UDP-N-acetyl-alpha-D-glucosamine: step 6/6.</text>
</comment>
<keyword evidence="8" id="KW-0547">Nucleotide-binding</keyword>
<evidence type="ECO:0000313" key="14">
    <source>
        <dbReference type="Proteomes" id="UP000319836"/>
    </source>
</evidence>
<evidence type="ECO:0000256" key="4">
    <source>
        <dbReference type="ARBA" id="ARBA00016436"/>
    </source>
</evidence>
<dbReference type="NCBIfam" id="TIGR00682">
    <property type="entry name" value="lpxK"/>
    <property type="match status" value="1"/>
</dbReference>
<dbReference type="GO" id="GO:0009244">
    <property type="term" value="P:lipopolysaccharide core region biosynthetic process"/>
    <property type="evidence" value="ECO:0007669"/>
    <property type="project" value="TreeGrafter"/>
</dbReference>
<dbReference type="UniPathway" id="UPA00359">
    <property type="reaction ID" value="UER00482"/>
</dbReference>
<dbReference type="PANTHER" id="PTHR42724:SF1">
    <property type="entry name" value="TETRAACYLDISACCHARIDE 4'-KINASE, MITOCHONDRIAL-RELATED"/>
    <property type="match status" value="1"/>
</dbReference>
<evidence type="ECO:0000313" key="13">
    <source>
        <dbReference type="EMBL" id="TMQ68214.1"/>
    </source>
</evidence>
<evidence type="ECO:0000256" key="10">
    <source>
        <dbReference type="ARBA" id="ARBA00022840"/>
    </source>
</evidence>
<comment type="caution">
    <text evidence="13">The sequence shown here is derived from an EMBL/GenBank/DDBJ whole genome shotgun (WGS) entry which is preliminary data.</text>
</comment>
<dbReference type="GO" id="GO:0009245">
    <property type="term" value="P:lipid A biosynthetic process"/>
    <property type="evidence" value="ECO:0007669"/>
    <property type="project" value="UniProtKB-UniRule"/>
</dbReference>
<evidence type="ECO:0000256" key="2">
    <source>
        <dbReference type="ARBA" id="ARBA00004870"/>
    </source>
</evidence>
<evidence type="ECO:0000256" key="5">
    <source>
        <dbReference type="ARBA" id="ARBA00022516"/>
    </source>
</evidence>
<dbReference type="Pfam" id="PF02606">
    <property type="entry name" value="LpxK"/>
    <property type="match status" value="1"/>
</dbReference>
<evidence type="ECO:0000256" key="11">
    <source>
        <dbReference type="ARBA" id="ARBA00023098"/>
    </source>
</evidence>
<protein>
    <recommendedName>
        <fullName evidence="4 12">Tetraacyldisaccharide 4'-kinase</fullName>
        <ecNumber evidence="3 12">2.7.1.130</ecNumber>
    </recommendedName>
</protein>
<keyword evidence="7 13" id="KW-0808">Transferase</keyword>
<evidence type="ECO:0000256" key="12">
    <source>
        <dbReference type="NCBIfam" id="TIGR00682"/>
    </source>
</evidence>
<proteinExistence type="predicted"/>
<dbReference type="GO" id="GO:0005524">
    <property type="term" value="F:ATP binding"/>
    <property type="evidence" value="ECO:0007669"/>
    <property type="project" value="UniProtKB-KW"/>
</dbReference>
<dbReference type="InterPro" id="IPR003758">
    <property type="entry name" value="LpxK"/>
</dbReference>
<dbReference type="AlphaFoldDB" id="A0A538TX52"/>
<evidence type="ECO:0000256" key="7">
    <source>
        <dbReference type="ARBA" id="ARBA00022679"/>
    </source>
</evidence>
<keyword evidence="9 13" id="KW-0418">Kinase</keyword>